<dbReference type="EMBL" id="MDTU01000001">
    <property type="protein sequence ID" value="ODN41963.1"/>
    <property type="molecule type" value="Genomic_DNA"/>
</dbReference>
<reference evidence="1 2" key="1">
    <citation type="submission" date="2016-08" db="EMBL/GenBank/DDBJ databases">
        <title>Draft genome sequence of Candidatus Piscirickettsia litoralis, from seawater.</title>
        <authorList>
            <person name="Wan X."/>
            <person name="Lee A.J."/>
            <person name="Hou S."/>
            <person name="Donachie S.P."/>
        </authorList>
    </citation>
    <scope>NUCLEOTIDE SEQUENCE [LARGE SCALE GENOMIC DNA]</scope>
    <source>
        <strain evidence="1 2">Y2</strain>
    </source>
</reference>
<dbReference type="RefSeq" id="WP_069311764.1">
    <property type="nucleotide sequence ID" value="NZ_MDTU01000001.1"/>
</dbReference>
<sequence length="140" mass="15368">MKYDSDFVFVSEVTKITVDTGLLADTISGYVTLGYRLGDFMPYINYARTESTDDDDRKSINANPLVNAAIQAYSDRQRNAYSLGLKYNLNSFVAIKADVTYLDDFGDTTGGLNGNLAQKLSGGTLEENDTVYSIALNAIF</sequence>
<proteinExistence type="predicted"/>
<dbReference type="SUPFAM" id="SSF56935">
    <property type="entry name" value="Porins"/>
    <property type="match status" value="1"/>
</dbReference>
<evidence type="ECO:0000313" key="2">
    <source>
        <dbReference type="Proteomes" id="UP000094329"/>
    </source>
</evidence>
<dbReference type="Gene3D" id="2.40.160.10">
    <property type="entry name" value="Porin"/>
    <property type="match status" value="1"/>
</dbReference>
<accession>A0ABX3A2W6</accession>
<organism evidence="1 2">
    <name type="scientific">Piscirickettsia litoralis</name>
    <dbReference type="NCBI Taxonomy" id="1891921"/>
    <lineage>
        <taxon>Bacteria</taxon>
        <taxon>Pseudomonadati</taxon>
        <taxon>Pseudomonadota</taxon>
        <taxon>Gammaproteobacteria</taxon>
        <taxon>Thiotrichales</taxon>
        <taxon>Piscirickettsiaceae</taxon>
        <taxon>Piscirickettsia</taxon>
    </lineage>
</organism>
<gene>
    <name evidence="1" type="ORF">BGC07_02050</name>
</gene>
<evidence type="ECO:0008006" key="3">
    <source>
        <dbReference type="Google" id="ProtNLM"/>
    </source>
</evidence>
<evidence type="ECO:0000313" key="1">
    <source>
        <dbReference type="EMBL" id="ODN41963.1"/>
    </source>
</evidence>
<dbReference type="Proteomes" id="UP000094329">
    <property type="component" value="Unassembled WGS sequence"/>
</dbReference>
<dbReference type="InterPro" id="IPR023614">
    <property type="entry name" value="Porin_dom_sf"/>
</dbReference>
<comment type="caution">
    <text evidence="1">The sequence shown here is derived from an EMBL/GenBank/DDBJ whole genome shotgun (WGS) entry which is preliminary data.</text>
</comment>
<name>A0ABX3A2W6_9GAMM</name>
<protein>
    <recommendedName>
        <fullName evidence="3">Porin domain-containing protein</fullName>
    </recommendedName>
</protein>
<keyword evidence="2" id="KW-1185">Reference proteome</keyword>